<proteinExistence type="predicted"/>
<dbReference type="PROSITE" id="PS51257">
    <property type="entry name" value="PROKAR_LIPOPROTEIN"/>
    <property type="match status" value="1"/>
</dbReference>
<evidence type="ECO:0000313" key="2">
    <source>
        <dbReference type="EMBL" id="KAA1420980.1"/>
    </source>
</evidence>
<feature type="region of interest" description="Disordered" evidence="1">
    <location>
        <begin position="539"/>
        <end position="558"/>
    </location>
</feature>
<dbReference type="SUPFAM" id="SSF82171">
    <property type="entry name" value="DPP6 N-terminal domain-like"/>
    <property type="match status" value="1"/>
</dbReference>
<dbReference type="RefSeq" id="WP_149726440.1">
    <property type="nucleotide sequence ID" value="NZ_VUJV01000001.1"/>
</dbReference>
<dbReference type="AlphaFoldDB" id="A0A5B1LME7"/>
<dbReference type="Pfam" id="PF07676">
    <property type="entry name" value="PD40"/>
    <property type="match status" value="3"/>
</dbReference>
<feature type="compositionally biased region" description="Low complexity" evidence="1">
    <location>
        <begin position="23"/>
        <end position="33"/>
    </location>
</feature>
<reference evidence="2 3" key="1">
    <citation type="submission" date="2019-09" db="EMBL/GenBank/DDBJ databases">
        <title>Nocardioides panacisoli sp. nov., isolated from the soil of a ginseng field.</title>
        <authorList>
            <person name="Cho C."/>
        </authorList>
    </citation>
    <scope>NUCLEOTIDE SEQUENCE [LARGE SCALE GENOMIC DNA]</scope>
    <source>
        <strain evidence="2 3">BN130099</strain>
    </source>
</reference>
<evidence type="ECO:0000256" key="1">
    <source>
        <dbReference type="SAM" id="MobiDB-lite"/>
    </source>
</evidence>
<dbReference type="EMBL" id="VUJV01000001">
    <property type="protein sequence ID" value="KAA1420980.1"/>
    <property type="molecule type" value="Genomic_DNA"/>
</dbReference>
<accession>A0A5B1LME7</accession>
<keyword evidence="3" id="KW-1185">Reference proteome</keyword>
<dbReference type="Gene3D" id="2.120.10.30">
    <property type="entry name" value="TolB, C-terminal domain"/>
    <property type="match status" value="2"/>
</dbReference>
<comment type="caution">
    <text evidence="2">The sequence shown here is derived from an EMBL/GenBank/DDBJ whole genome shotgun (WGS) entry which is preliminary data.</text>
</comment>
<feature type="region of interest" description="Disordered" evidence="1">
    <location>
        <begin position="23"/>
        <end position="42"/>
    </location>
</feature>
<evidence type="ECO:0000313" key="3">
    <source>
        <dbReference type="Proteomes" id="UP000325003"/>
    </source>
</evidence>
<dbReference type="InterPro" id="IPR011659">
    <property type="entry name" value="WD40"/>
</dbReference>
<dbReference type="Proteomes" id="UP000325003">
    <property type="component" value="Unassembled WGS sequence"/>
</dbReference>
<organism evidence="2 3">
    <name type="scientific">Nocardioides humilatus</name>
    <dbReference type="NCBI Taxonomy" id="2607660"/>
    <lineage>
        <taxon>Bacteria</taxon>
        <taxon>Bacillati</taxon>
        <taxon>Actinomycetota</taxon>
        <taxon>Actinomycetes</taxon>
        <taxon>Propionibacteriales</taxon>
        <taxon>Nocardioidaceae</taxon>
        <taxon>Nocardioides</taxon>
    </lineage>
</organism>
<reference evidence="2 3" key="2">
    <citation type="submission" date="2019-09" db="EMBL/GenBank/DDBJ databases">
        <authorList>
            <person name="Jin C."/>
        </authorList>
    </citation>
    <scope>NUCLEOTIDE SEQUENCE [LARGE SCALE GENOMIC DNA]</scope>
    <source>
        <strain evidence="2 3">BN130099</strain>
    </source>
</reference>
<dbReference type="InterPro" id="IPR011042">
    <property type="entry name" value="6-blade_b-propeller_TolB-like"/>
</dbReference>
<gene>
    <name evidence="2" type="ORF">F0U44_01170</name>
</gene>
<sequence>MRIALTIAAGLLAAACAAGCSDGSDAPDDPGAPVTRSSDALPTLPAWDGHDSETIPIEPGHYLVPTSDWSITDFTVAFPAGWTVQYGHVYATGKAEDVGFYAVVVDEIFHDSCSPEDETKRAVGPGFDDLYAALRKQLGGAEVSASESTTLGGYPATRIDMVIPKGRDVAGCRMAPAGLQIWYSEPADKYFVLLEDATASVYVVDVDGERQVFLTQTSRSASAADRAELQAVLDSIQIAGAPTSEESPAASPPRRDGSIYFAADPRGGKDLADPVTFIQAEFHARPRDLFVSRLGEPVRRVVATDGSDTCPRVSPDGELFAYLHEATLVVAPLDTDGELGTPRVRVHLKGSATRCPEWSPDGRRVGYVAVIGPDPGLYAARPAEVHAVNIDGQDRVVAGFEVQAWHEPAFAWSPDGEAVAFTTEQGLWRARAGGQPKLLWRPDAGDPAEELPMAYDRPTSLAWSRRGEIAFALCSSEPDESNDPYGTGGERWTVHIIDPRSRRVEKIGPLVREGAAAWSPDGMRLAFVRPDGQVRVHDRSVGSTVNPAPGLRRGGDSGDVAWSPAGDQLLFVTKRRGLGYALVSVRIDGSTTERRTPRTWALDWIGINDVDWSGR</sequence>
<protein>
    <submittedName>
        <fullName evidence="2">Uncharacterized protein</fullName>
    </submittedName>
</protein>
<name>A0A5B1LME7_9ACTN</name>